<protein>
    <recommendedName>
        <fullName evidence="6">Selenoprotein F</fullName>
    </recommendedName>
</protein>
<name>A0A2G2ZI69_CAPAN</name>
<evidence type="ECO:0000256" key="3">
    <source>
        <dbReference type="ARBA" id="ARBA00022729"/>
    </source>
</evidence>
<keyword evidence="5" id="KW-0712">Selenocysteine</keyword>
<dbReference type="InterPro" id="IPR014912">
    <property type="entry name" value="Sep15_SelM_dom"/>
</dbReference>
<dbReference type="EMBL" id="AYRZ02000005">
    <property type="protein sequence ID" value="PHT81634.1"/>
    <property type="molecule type" value="Genomic_DNA"/>
</dbReference>
<evidence type="ECO:0000256" key="5">
    <source>
        <dbReference type="ARBA" id="ARBA00022933"/>
    </source>
</evidence>
<dbReference type="GO" id="GO:0016491">
    <property type="term" value="F:oxidoreductase activity"/>
    <property type="evidence" value="ECO:0000318"/>
    <property type="project" value="GO_Central"/>
</dbReference>
<comment type="similarity">
    <text evidence="2">Belongs to the selenoprotein M/F family.</text>
</comment>
<reference evidence="8 9" key="2">
    <citation type="journal article" date="2017" name="Genome Biol.">
        <title>New reference genome sequences of hot pepper reveal the massive evolution of plant disease-resistance genes by retroduplication.</title>
        <authorList>
            <person name="Kim S."/>
            <person name="Park J."/>
            <person name="Yeom S.I."/>
            <person name="Kim Y.M."/>
            <person name="Seo E."/>
            <person name="Kim K.T."/>
            <person name="Kim M.S."/>
            <person name="Lee J.M."/>
            <person name="Cheong K."/>
            <person name="Shin H.S."/>
            <person name="Kim S.B."/>
            <person name="Han K."/>
            <person name="Lee J."/>
            <person name="Park M."/>
            <person name="Lee H.A."/>
            <person name="Lee H.Y."/>
            <person name="Lee Y."/>
            <person name="Oh S."/>
            <person name="Lee J.H."/>
            <person name="Choi E."/>
            <person name="Choi E."/>
            <person name="Lee S.E."/>
            <person name="Jeon J."/>
            <person name="Kim H."/>
            <person name="Choi G."/>
            <person name="Song H."/>
            <person name="Lee J."/>
            <person name="Lee S.C."/>
            <person name="Kwon J.K."/>
            <person name="Lee H.Y."/>
            <person name="Koo N."/>
            <person name="Hong Y."/>
            <person name="Kim R.W."/>
            <person name="Kang W.H."/>
            <person name="Huh J.H."/>
            <person name="Kang B.C."/>
            <person name="Yang T.J."/>
            <person name="Lee Y.H."/>
            <person name="Bennetzen J.L."/>
            <person name="Choi D."/>
        </authorList>
    </citation>
    <scope>NUCLEOTIDE SEQUENCE [LARGE SCALE GENOMIC DNA]</scope>
    <source>
        <strain evidence="9">cv. CM334</strain>
    </source>
</reference>
<comment type="caution">
    <text evidence="8">The sequence shown here is derived from an EMBL/GenBank/DDBJ whole genome shotgun (WGS) entry which is preliminary data.</text>
</comment>
<dbReference type="InterPro" id="IPR036249">
    <property type="entry name" value="Thioredoxin-like_sf"/>
</dbReference>
<organism evidence="8 9">
    <name type="scientific">Capsicum annuum</name>
    <name type="common">Capsicum pepper</name>
    <dbReference type="NCBI Taxonomy" id="4072"/>
    <lineage>
        <taxon>Eukaryota</taxon>
        <taxon>Viridiplantae</taxon>
        <taxon>Streptophyta</taxon>
        <taxon>Embryophyta</taxon>
        <taxon>Tracheophyta</taxon>
        <taxon>Spermatophyta</taxon>
        <taxon>Magnoliopsida</taxon>
        <taxon>eudicotyledons</taxon>
        <taxon>Gunneridae</taxon>
        <taxon>Pentapetalae</taxon>
        <taxon>asterids</taxon>
        <taxon>lamiids</taxon>
        <taxon>Solanales</taxon>
        <taxon>Solanaceae</taxon>
        <taxon>Solanoideae</taxon>
        <taxon>Capsiceae</taxon>
        <taxon>Capsicum</taxon>
    </lineage>
</organism>
<evidence type="ECO:0000256" key="6">
    <source>
        <dbReference type="ARBA" id="ARBA00040775"/>
    </source>
</evidence>
<dbReference type="SUPFAM" id="SSF52833">
    <property type="entry name" value="Thioredoxin-like"/>
    <property type="match status" value="1"/>
</dbReference>
<dbReference type="OMA" id="TIRIDNC"/>
<keyword evidence="3" id="KW-0732">Signal</keyword>
<proteinExistence type="inferred from homology"/>
<feature type="domain" description="Selenoprotein F/M" evidence="7">
    <location>
        <begin position="31"/>
        <end position="101"/>
    </location>
</feature>
<keyword evidence="4" id="KW-0256">Endoplasmic reticulum</keyword>
<keyword evidence="9" id="KW-1185">Reference proteome</keyword>
<evidence type="ECO:0000256" key="1">
    <source>
        <dbReference type="ARBA" id="ARBA00004319"/>
    </source>
</evidence>
<dbReference type="InterPro" id="IPR039992">
    <property type="entry name" value="Sep15_SelM"/>
</dbReference>
<evidence type="ECO:0000313" key="8">
    <source>
        <dbReference type="EMBL" id="PHT81634.1"/>
    </source>
</evidence>
<dbReference type="Gramene" id="PHT81634">
    <property type="protein sequence ID" value="PHT81634"/>
    <property type="gene ID" value="T459_14649"/>
</dbReference>
<dbReference type="InterPro" id="IPR038219">
    <property type="entry name" value="Sep15/SelM_sf"/>
</dbReference>
<comment type="subcellular location">
    <subcellularLocation>
        <location evidence="1">Endoplasmic reticulum lumen</location>
    </subcellularLocation>
</comment>
<evidence type="ECO:0000256" key="4">
    <source>
        <dbReference type="ARBA" id="ARBA00022824"/>
    </source>
</evidence>
<reference evidence="8 9" key="1">
    <citation type="journal article" date="2014" name="Nat. Genet.">
        <title>Genome sequence of the hot pepper provides insights into the evolution of pungency in Capsicum species.</title>
        <authorList>
            <person name="Kim S."/>
            <person name="Park M."/>
            <person name="Yeom S.I."/>
            <person name="Kim Y.M."/>
            <person name="Lee J.M."/>
            <person name="Lee H.A."/>
            <person name="Seo E."/>
            <person name="Choi J."/>
            <person name="Cheong K."/>
            <person name="Kim K.T."/>
            <person name="Jung K."/>
            <person name="Lee G.W."/>
            <person name="Oh S.K."/>
            <person name="Bae C."/>
            <person name="Kim S.B."/>
            <person name="Lee H.Y."/>
            <person name="Kim S.Y."/>
            <person name="Kim M.S."/>
            <person name="Kang B.C."/>
            <person name="Jo Y.D."/>
            <person name="Yang H.B."/>
            <person name="Jeong H.J."/>
            <person name="Kang W.H."/>
            <person name="Kwon J.K."/>
            <person name="Shin C."/>
            <person name="Lim J.Y."/>
            <person name="Park J.H."/>
            <person name="Huh J.H."/>
            <person name="Kim J.S."/>
            <person name="Kim B.D."/>
            <person name="Cohen O."/>
            <person name="Paran I."/>
            <person name="Suh M.C."/>
            <person name="Lee S.B."/>
            <person name="Kim Y.K."/>
            <person name="Shin Y."/>
            <person name="Noh S.J."/>
            <person name="Park J."/>
            <person name="Seo Y.S."/>
            <person name="Kwon S.Y."/>
            <person name="Kim H.A."/>
            <person name="Park J.M."/>
            <person name="Kim H.J."/>
            <person name="Choi S.B."/>
            <person name="Bosland P.W."/>
            <person name="Reeves G."/>
            <person name="Jo S.H."/>
            <person name="Lee B.W."/>
            <person name="Cho H.T."/>
            <person name="Choi H.S."/>
            <person name="Lee M.S."/>
            <person name="Yu Y."/>
            <person name="Do Choi Y."/>
            <person name="Park B.S."/>
            <person name="van Deynze A."/>
            <person name="Ashrafi H."/>
            <person name="Hill T."/>
            <person name="Kim W.T."/>
            <person name="Pai H.S."/>
            <person name="Ahn H.K."/>
            <person name="Yeam I."/>
            <person name="Giovannoni J.J."/>
            <person name="Rose J.K."/>
            <person name="Sorensen I."/>
            <person name="Lee S.J."/>
            <person name="Kim R.W."/>
            <person name="Choi I.Y."/>
            <person name="Choi B.S."/>
            <person name="Lim J.S."/>
            <person name="Lee Y.H."/>
            <person name="Choi D."/>
        </authorList>
    </citation>
    <scope>NUCLEOTIDE SEQUENCE [LARGE SCALE GENOMIC DNA]</scope>
    <source>
        <strain evidence="9">cv. CM334</strain>
    </source>
</reference>
<dbReference type="PANTHER" id="PTHR13077:SF6">
    <property type="entry name" value="SELENOPROTEIN F"/>
    <property type="match status" value="1"/>
</dbReference>
<gene>
    <name evidence="8" type="ORF">T459_14649</name>
</gene>
<accession>A0A2G2ZI69</accession>
<dbReference type="STRING" id="4072.A0A2G2ZI69"/>
<dbReference type="Proteomes" id="UP000222542">
    <property type="component" value="Unassembled WGS sequence"/>
</dbReference>
<dbReference type="AlphaFoldDB" id="A0A2G2ZI69"/>
<sequence length="107" mass="12644">MSKIKSWCLNIWVVARKTLMMPRVRLFISRVVLEVSIRKLIFFLVGFSEEEEDQFPLVKVQNILNFSSKMIMSDDHGEHKKTIRIDNCKHEYISSFLKDKVKPSLDI</sequence>
<dbReference type="Gene3D" id="3.40.30.50">
    <property type="entry name" value="Sep15/SelM thioredoxin-like domain, active-site redox motif"/>
    <property type="match status" value="1"/>
</dbReference>
<evidence type="ECO:0000256" key="2">
    <source>
        <dbReference type="ARBA" id="ARBA00005742"/>
    </source>
</evidence>
<dbReference type="PANTHER" id="PTHR13077">
    <property type="entry name" value="SELENOPROTEIN F"/>
    <property type="match status" value="1"/>
</dbReference>
<evidence type="ECO:0000259" key="7">
    <source>
        <dbReference type="Pfam" id="PF08806"/>
    </source>
</evidence>
<dbReference type="Pfam" id="PF08806">
    <property type="entry name" value="Sep15_SelM"/>
    <property type="match status" value="1"/>
</dbReference>
<evidence type="ECO:0000313" key="9">
    <source>
        <dbReference type="Proteomes" id="UP000222542"/>
    </source>
</evidence>
<dbReference type="GO" id="GO:0005788">
    <property type="term" value="C:endoplasmic reticulum lumen"/>
    <property type="evidence" value="ECO:0000318"/>
    <property type="project" value="GO_Central"/>
</dbReference>